<reference evidence="2" key="1">
    <citation type="journal article" date="2008" name="Nat. Genet.">
        <title>The Pristionchus pacificus genome provides a unique perspective on nematode lifestyle and parasitism.</title>
        <authorList>
            <person name="Dieterich C."/>
            <person name="Clifton S.W."/>
            <person name="Schuster L.N."/>
            <person name="Chinwalla A."/>
            <person name="Delehaunty K."/>
            <person name="Dinkelacker I."/>
            <person name="Fulton L."/>
            <person name="Fulton R."/>
            <person name="Godfrey J."/>
            <person name="Minx P."/>
            <person name="Mitreva M."/>
            <person name="Roeseler W."/>
            <person name="Tian H."/>
            <person name="Witte H."/>
            <person name="Yang S.P."/>
            <person name="Wilson R.K."/>
            <person name="Sommer R.J."/>
        </authorList>
    </citation>
    <scope>NUCLEOTIDE SEQUENCE [LARGE SCALE GENOMIC DNA]</scope>
    <source>
        <strain evidence="2">PS312</strain>
    </source>
</reference>
<accession>A0A8R1U5K0</accession>
<proteinExistence type="predicted"/>
<reference evidence="1" key="2">
    <citation type="submission" date="2022-06" db="UniProtKB">
        <authorList>
            <consortium name="EnsemblMetazoa"/>
        </authorList>
    </citation>
    <scope>IDENTIFICATION</scope>
    <source>
        <strain evidence="1">PS312</strain>
    </source>
</reference>
<name>A0A2A6CXD2_PRIPA</name>
<evidence type="ECO:0000313" key="2">
    <source>
        <dbReference type="Proteomes" id="UP000005239"/>
    </source>
</evidence>
<protein>
    <submittedName>
        <fullName evidence="1">Hot-7</fullName>
    </submittedName>
</protein>
<dbReference type="Proteomes" id="UP000005239">
    <property type="component" value="Unassembled WGS sequence"/>
</dbReference>
<evidence type="ECO:0000313" key="1">
    <source>
        <dbReference type="EnsemblMetazoa" id="PPA06759.1"/>
    </source>
</evidence>
<sequence>MLIPLALLLLLIAPSSSKKSRRCFLCSDTNVERHYGRFFSFPREVQDGYSGSVRKCDSEDAPSIECPSLCFSLNVSSSHGKRNGEALPYGNSYGCSSQVLPEVLDLDRPGCTLVDIVLKTVPPYKVQAQYCTCAGDDCNPVTVVNHSRPKGGLTSVTYEQDIDGSAHSVNHVFYSANGRSPDLGSLATIPLLLMIVH</sequence>
<accession>A0A2A6CXD2</accession>
<organism evidence="1 2">
    <name type="scientific">Pristionchus pacificus</name>
    <name type="common">Parasitic nematode worm</name>
    <dbReference type="NCBI Taxonomy" id="54126"/>
    <lineage>
        <taxon>Eukaryota</taxon>
        <taxon>Metazoa</taxon>
        <taxon>Ecdysozoa</taxon>
        <taxon>Nematoda</taxon>
        <taxon>Chromadorea</taxon>
        <taxon>Rhabditida</taxon>
        <taxon>Rhabditina</taxon>
        <taxon>Diplogasteromorpha</taxon>
        <taxon>Diplogasteroidea</taxon>
        <taxon>Neodiplogasteridae</taxon>
        <taxon>Pristionchus</taxon>
    </lineage>
</organism>
<keyword evidence="2" id="KW-1185">Reference proteome</keyword>
<dbReference type="OrthoDB" id="5803885at2759"/>
<gene>
    <name evidence="1" type="primary">WBGene00096313</name>
</gene>
<dbReference type="EnsemblMetazoa" id="PPA06759.1">
    <property type="protein sequence ID" value="PPA06759.1"/>
    <property type="gene ID" value="WBGene00096313"/>
</dbReference>
<dbReference type="AlphaFoldDB" id="A0A2A6CXD2"/>